<gene>
    <name evidence="1" type="ordered locus">IALB_0325</name>
</gene>
<dbReference type="KEGG" id="ial:IALB_0325"/>
<sequence length="278" mass="32585">MLSEEITADELALESIASLFAVDEQNNLFVFRDSLKKWKPKVDNEPEAKRFLNSIIRSKVNQHIAKLLREADPFFSKLLDKVNYQIKKKSFKKIHYLGCAYIVPDDSEEICGKIIPERDFNQLPIKFFKYSENFINDLFQYLKEETNFAAAIPLNLLIFKLKDTDSSCFTISESTSEQIEERDIDSVVEIAIKRALEKLNDTYLQKSKLRNDELSVFQKTLIDIAFDLKNGGVNPGLHKYFLLNHGNLTYEEYKLRYQNILEYLFKLLKHYIAEELDR</sequence>
<reference evidence="1 2" key="1">
    <citation type="journal article" date="2012" name="Front. Microbiol.">
        <title>Complete genome of Ignavibacterium album, a metabolically versatile, flagellated, facultative anaerobe from the phylum Chlorobi.</title>
        <authorList>
            <person name="Liu Z."/>
            <person name="Frigaard N.-U."/>
            <person name="Vogl K."/>
            <person name="Iino T."/>
            <person name="Ohkuma M."/>
            <person name="Overmann J."/>
            <person name="Bryant D.A."/>
        </authorList>
    </citation>
    <scope>NUCLEOTIDE SEQUENCE [LARGE SCALE GENOMIC DNA]</scope>
    <source>
        <strain evidence="2">DSM 19864 / JCM 16511 / NBRC 101810 / Mat9-16</strain>
    </source>
</reference>
<dbReference type="STRING" id="945713.IALB_0325"/>
<protein>
    <submittedName>
        <fullName evidence="1">Uncharacterized protein</fullName>
    </submittedName>
</protein>
<keyword evidence="2" id="KW-1185">Reference proteome</keyword>
<evidence type="ECO:0000313" key="2">
    <source>
        <dbReference type="Proteomes" id="UP000007394"/>
    </source>
</evidence>
<dbReference type="RefSeq" id="WP_014559196.1">
    <property type="nucleotide sequence ID" value="NC_017464.1"/>
</dbReference>
<evidence type="ECO:0000313" key="1">
    <source>
        <dbReference type="EMBL" id="AFH48037.1"/>
    </source>
</evidence>
<dbReference type="HOGENOM" id="CLU_1000303_0_0_10"/>
<organism evidence="1 2">
    <name type="scientific">Ignavibacterium album (strain DSM 19864 / JCM 16511 / NBRC 101810 / Mat9-16)</name>
    <dbReference type="NCBI Taxonomy" id="945713"/>
    <lineage>
        <taxon>Bacteria</taxon>
        <taxon>Pseudomonadati</taxon>
        <taxon>Ignavibacteriota</taxon>
        <taxon>Ignavibacteria</taxon>
        <taxon>Ignavibacteriales</taxon>
        <taxon>Ignavibacteriaceae</taxon>
        <taxon>Ignavibacterium</taxon>
    </lineage>
</organism>
<dbReference type="EMBL" id="CP003418">
    <property type="protein sequence ID" value="AFH48037.1"/>
    <property type="molecule type" value="Genomic_DNA"/>
</dbReference>
<dbReference type="Proteomes" id="UP000007394">
    <property type="component" value="Chromosome"/>
</dbReference>
<dbReference type="AlphaFoldDB" id="I0AGD0"/>
<name>I0AGD0_IGNAJ</name>
<accession>I0AGD0</accession>
<proteinExistence type="predicted"/>